<dbReference type="EMBL" id="BMNY01000003">
    <property type="protein sequence ID" value="GGM78267.1"/>
    <property type="molecule type" value="Genomic_DNA"/>
</dbReference>
<comment type="caution">
    <text evidence="5">The sequence shown here is derived from an EMBL/GenBank/DDBJ whole genome shotgun (WGS) entry which is preliminary data.</text>
</comment>
<feature type="binding site" evidence="4">
    <location>
        <begin position="9"/>
        <end position="16"/>
    </location>
    <ligand>
        <name>substrate</name>
    </ligand>
</feature>
<dbReference type="InterPro" id="IPR029033">
    <property type="entry name" value="His_PPase_superfam"/>
</dbReference>
<dbReference type="Pfam" id="PF00300">
    <property type="entry name" value="His_Phos_1"/>
    <property type="match status" value="1"/>
</dbReference>
<feature type="active site" description="Tele-phosphohistidine intermediate" evidence="3">
    <location>
        <position position="10"/>
    </location>
</feature>
<dbReference type="Proteomes" id="UP000632195">
    <property type="component" value="Unassembled WGS sequence"/>
</dbReference>
<dbReference type="SUPFAM" id="SSF53254">
    <property type="entry name" value="Phosphoglycerate mutase-like"/>
    <property type="match status" value="1"/>
</dbReference>
<dbReference type="GO" id="GO:0016791">
    <property type="term" value="F:phosphatase activity"/>
    <property type="evidence" value="ECO:0007669"/>
    <property type="project" value="TreeGrafter"/>
</dbReference>
<evidence type="ECO:0000256" key="4">
    <source>
        <dbReference type="PIRSR" id="PIRSR613078-2"/>
    </source>
</evidence>
<sequence length="197" mass="21831">MSVKLILLRHGQTDQNRSDRWQGVQDPDLNEVGLRQAELASAALRKYGISRILSSPLKRAKQTAAIVAREAGLTVREDPRLVERNLGPFEGLTTHEILRITGLRSFSITSREIDAYAGVEKWSQVVERSRSFIGSVSVLDGVTLAVTHGGFMQAAVDILLGDGHSPVRFGNCGYLYVHTVDSLVLEHEVVRLEEYVH</sequence>
<dbReference type="CDD" id="cd07067">
    <property type="entry name" value="HP_PGM_like"/>
    <property type="match status" value="1"/>
</dbReference>
<keyword evidence="6" id="KW-1185">Reference proteome</keyword>
<dbReference type="InterPro" id="IPR001345">
    <property type="entry name" value="PG/BPGM_mutase_AS"/>
</dbReference>
<dbReference type="PANTHER" id="PTHR48100:SF1">
    <property type="entry name" value="HISTIDINE PHOSPHATASE FAMILY PROTEIN-RELATED"/>
    <property type="match status" value="1"/>
</dbReference>
<evidence type="ECO:0000256" key="1">
    <source>
        <dbReference type="ARBA" id="ARBA00023152"/>
    </source>
</evidence>
<keyword evidence="1" id="KW-0324">Glycolysis</keyword>
<feature type="active site" description="Proton donor/acceptor" evidence="3">
    <location>
        <position position="83"/>
    </location>
</feature>
<dbReference type="InterPro" id="IPR013078">
    <property type="entry name" value="His_Pase_superF_clade-1"/>
</dbReference>
<name>A0AA37BU97_9ARCH</name>
<protein>
    <recommendedName>
        <fullName evidence="7">Histidine phosphatase family protein</fullName>
    </recommendedName>
</protein>
<reference evidence="5" key="1">
    <citation type="journal article" date="2014" name="Int. J. Syst. Evol. Microbiol.">
        <title>Complete genome sequence of Corynebacterium casei LMG S-19264T (=DSM 44701T), isolated from a smear-ripened cheese.</title>
        <authorList>
            <consortium name="US DOE Joint Genome Institute (JGI-PGF)"/>
            <person name="Walter F."/>
            <person name="Albersmeier A."/>
            <person name="Kalinowski J."/>
            <person name="Ruckert C."/>
        </authorList>
    </citation>
    <scope>NUCLEOTIDE SEQUENCE</scope>
    <source>
        <strain evidence="5">JCM 13583</strain>
    </source>
</reference>
<dbReference type="GO" id="GO:0005737">
    <property type="term" value="C:cytoplasm"/>
    <property type="evidence" value="ECO:0007669"/>
    <property type="project" value="TreeGrafter"/>
</dbReference>
<dbReference type="PROSITE" id="PS00175">
    <property type="entry name" value="PG_MUTASE"/>
    <property type="match status" value="1"/>
</dbReference>
<gene>
    <name evidence="5" type="ORF">GCM10007108_15530</name>
</gene>
<dbReference type="PANTHER" id="PTHR48100">
    <property type="entry name" value="BROAD-SPECIFICITY PHOSPHATASE YOR283W-RELATED"/>
    <property type="match status" value="1"/>
</dbReference>
<evidence type="ECO:0000313" key="5">
    <source>
        <dbReference type="EMBL" id="GGM78267.1"/>
    </source>
</evidence>
<evidence type="ECO:0000256" key="3">
    <source>
        <dbReference type="PIRSR" id="PIRSR613078-1"/>
    </source>
</evidence>
<organism evidence="5 6">
    <name type="scientific">Thermogymnomonas acidicola</name>
    <dbReference type="NCBI Taxonomy" id="399579"/>
    <lineage>
        <taxon>Archaea</taxon>
        <taxon>Methanobacteriati</taxon>
        <taxon>Thermoplasmatota</taxon>
        <taxon>Thermoplasmata</taxon>
        <taxon>Thermoplasmatales</taxon>
        <taxon>Thermogymnomonas</taxon>
    </lineage>
</organism>
<accession>A0AA37BU97</accession>
<evidence type="ECO:0008006" key="7">
    <source>
        <dbReference type="Google" id="ProtNLM"/>
    </source>
</evidence>
<dbReference type="InterPro" id="IPR050275">
    <property type="entry name" value="PGM_Phosphatase"/>
</dbReference>
<dbReference type="AlphaFoldDB" id="A0AA37BU97"/>
<keyword evidence="2" id="KW-0413">Isomerase</keyword>
<evidence type="ECO:0000313" key="6">
    <source>
        <dbReference type="Proteomes" id="UP000632195"/>
    </source>
</evidence>
<dbReference type="Gene3D" id="3.40.50.1240">
    <property type="entry name" value="Phosphoglycerate mutase-like"/>
    <property type="match status" value="1"/>
</dbReference>
<evidence type="ECO:0000256" key="2">
    <source>
        <dbReference type="ARBA" id="ARBA00023235"/>
    </source>
</evidence>
<dbReference type="SMART" id="SM00855">
    <property type="entry name" value="PGAM"/>
    <property type="match status" value="1"/>
</dbReference>
<feature type="binding site" evidence="4">
    <location>
        <position position="59"/>
    </location>
    <ligand>
        <name>substrate</name>
    </ligand>
</feature>
<reference evidence="5" key="2">
    <citation type="submission" date="2022-09" db="EMBL/GenBank/DDBJ databases">
        <authorList>
            <person name="Sun Q."/>
            <person name="Ohkuma M."/>
        </authorList>
    </citation>
    <scope>NUCLEOTIDE SEQUENCE</scope>
    <source>
        <strain evidence="5">JCM 13583</strain>
    </source>
</reference>
<proteinExistence type="predicted"/>